<dbReference type="InterPro" id="IPR032584">
    <property type="entry name" value="DUF4913"/>
</dbReference>
<name>A0ABN0W2Q2_9ACTN</name>
<accession>A0ABN0W2Q2</accession>
<evidence type="ECO:0000313" key="1">
    <source>
        <dbReference type="EMBL" id="GAA0323547.1"/>
    </source>
</evidence>
<keyword evidence="2" id="KW-1185">Reference proteome</keyword>
<sequence>MTGPAEIPAPGEEVELFFPDVFAFVSDFLAPTVRRRLNGSSATWCPRWWEHPEAGARLSALWLAWEQLRLEPTLGLSTWWLHHADPHLRVLMDTDLGPFAACSPKTGGHTAYPFDPLPLEEYDPEAQPL</sequence>
<evidence type="ECO:0008006" key="3">
    <source>
        <dbReference type="Google" id="ProtNLM"/>
    </source>
</evidence>
<proteinExistence type="predicted"/>
<protein>
    <recommendedName>
        <fullName evidence="3">DUF4913 domain-containing protein</fullName>
    </recommendedName>
</protein>
<dbReference type="EMBL" id="BAAABV010000032">
    <property type="protein sequence ID" value="GAA0323547.1"/>
    <property type="molecule type" value="Genomic_DNA"/>
</dbReference>
<dbReference type="Pfam" id="PF16259">
    <property type="entry name" value="DUF4913"/>
    <property type="match status" value="1"/>
</dbReference>
<evidence type="ECO:0000313" key="2">
    <source>
        <dbReference type="Proteomes" id="UP001501867"/>
    </source>
</evidence>
<dbReference type="Proteomes" id="UP001501867">
    <property type="component" value="Unassembled WGS sequence"/>
</dbReference>
<organism evidence="1 2">
    <name type="scientific">Streptomyces polychromogenes</name>
    <dbReference type="NCBI Taxonomy" id="67342"/>
    <lineage>
        <taxon>Bacteria</taxon>
        <taxon>Bacillati</taxon>
        <taxon>Actinomycetota</taxon>
        <taxon>Actinomycetes</taxon>
        <taxon>Kitasatosporales</taxon>
        <taxon>Streptomycetaceae</taxon>
        <taxon>Streptomyces</taxon>
    </lineage>
</organism>
<reference evidence="1 2" key="1">
    <citation type="journal article" date="2019" name="Int. J. Syst. Evol. Microbiol.">
        <title>The Global Catalogue of Microorganisms (GCM) 10K type strain sequencing project: providing services to taxonomists for standard genome sequencing and annotation.</title>
        <authorList>
            <consortium name="The Broad Institute Genomics Platform"/>
            <consortium name="The Broad Institute Genome Sequencing Center for Infectious Disease"/>
            <person name="Wu L."/>
            <person name="Ma J."/>
        </authorList>
    </citation>
    <scope>NUCLEOTIDE SEQUENCE [LARGE SCALE GENOMIC DNA]</scope>
    <source>
        <strain evidence="1 2">JCM 4505</strain>
    </source>
</reference>
<dbReference type="RefSeq" id="WP_344169570.1">
    <property type="nucleotide sequence ID" value="NZ_BAAABV010000032.1"/>
</dbReference>
<comment type="caution">
    <text evidence="1">The sequence shown here is derived from an EMBL/GenBank/DDBJ whole genome shotgun (WGS) entry which is preliminary data.</text>
</comment>
<gene>
    <name evidence="1" type="ORF">GCM10010302_73390</name>
</gene>